<proteinExistence type="predicted"/>
<accession>A0A558DNT2</accession>
<evidence type="ECO:0000313" key="1">
    <source>
        <dbReference type="EMBL" id="TVO78462.1"/>
    </source>
</evidence>
<protein>
    <submittedName>
        <fullName evidence="1">Uncharacterized protein</fullName>
    </submittedName>
</protein>
<organism evidence="1 2">
    <name type="scientific">Sedimenticola selenatireducens</name>
    <dbReference type="NCBI Taxonomy" id="191960"/>
    <lineage>
        <taxon>Bacteria</taxon>
        <taxon>Pseudomonadati</taxon>
        <taxon>Pseudomonadota</taxon>
        <taxon>Gammaproteobacteria</taxon>
        <taxon>Chromatiales</taxon>
        <taxon>Sedimenticolaceae</taxon>
        <taxon>Sedimenticola</taxon>
    </lineage>
</organism>
<dbReference type="EMBL" id="VMNH01000003">
    <property type="protein sequence ID" value="TVO78462.1"/>
    <property type="molecule type" value="Genomic_DNA"/>
</dbReference>
<dbReference type="Proteomes" id="UP000316649">
    <property type="component" value="Unassembled WGS sequence"/>
</dbReference>
<gene>
    <name evidence="1" type="ORF">FHP88_02015</name>
</gene>
<dbReference type="OrthoDB" id="5866325at2"/>
<name>A0A558DNT2_9GAMM</name>
<keyword evidence="2" id="KW-1185">Reference proteome</keyword>
<sequence length="228" mass="25752">MLLLVVSLMGCNSAPDRNSPIKTRDFQVEDIAKSDVDMVTEIQLRYSLEYLQELMDKLYRRNPREWPKGGAESLSQAVDRVFGTGRDGVFPELQGKRGSDSIALAFDSYYSGDRVLAFVEGLRGMILQAHNNKQSFYLTDELDPQKLYNAARNIEIAIWKLSHDRDSEGRLFLISNETGGRVNNLSYERLLGKLIAIQDSMARIIAQSSNRRIKTIIQSVASAVFIPM</sequence>
<comment type="caution">
    <text evidence="1">The sequence shown here is derived from an EMBL/GenBank/DDBJ whole genome shotgun (WGS) entry which is preliminary data.</text>
</comment>
<dbReference type="AlphaFoldDB" id="A0A558DNT2"/>
<evidence type="ECO:0000313" key="2">
    <source>
        <dbReference type="Proteomes" id="UP000316649"/>
    </source>
</evidence>
<reference evidence="1 2" key="1">
    <citation type="submission" date="2019-07" db="EMBL/GenBank/DDBJ databases">
        <title>The pathways for chlorine oxyanion respiration interact through the shared metabolite chlorate.</title>
        <authorList>
            <person name="Barnum T.P."/>
            <person name="Cheng Y."/>
            <person name="Hill K.A."/>
            <person name="Lucas L.N."/>
            <person name="Carlson H.K."/>
            <person name="Coates J.D."/>
        </authorList>
    </citation>
    <scope>NUCLEOTIDE SEQUENCE [LARGE SCALE GENOMIC DNA]</scope>
    <source>
        <strain evidence="1 2">BK-1</strain>
    </source>
</reference>
<dbReference type="RefSeq" id="WP_144357308.1">
    <property type="nucleotide sequence ID" value="NZ_VMNH01000003.1"/>
</dbReference>